<keyword evidence="2" id="KW-1185">Reference proteome</keyword>
<sequence length="217" mass="24199">MKTAAARQACRNLSVCVLLSVSTYGGQSLAQDGDVEWPCIQRLVPEISAAVMWPLPIEESMHGLWKSDTVIRPLAERLGDMPAYTEAEEETVRAFAQGVPDPQKEERLSLLAAGILDVTNGLRQQYIRGIKRYTRQQIAIAGQIGETLNGISSLEESSEGEPESAPDAQREELLATLKWHERVYDQREHAIRSLCDQPVELEETLSDVLRDLAQYLP</sequence>
<dbReference type="Proteomes" id="UP000250079">
    <property type="component" value="Chromosome"/>
</dbReference>
<evidence type="ECO:0000313" key="2">
    <source>
        <dbReference type="Proteomes" id="UP000250079"/>
    </source>
</evidence>
<organism evidence="1 2">
    <name type="scientific">Granulosicoccus antarcticus IMCC3135</name>
    <dbReference type="NCBI Taxonomy" id="1192854"/>
    <lineage>
        <taxon>Bacteria</taxon>
        <taxon>Pseudomonadati</taxon>
        <taxon>Pseudomonadota</taxon>
        <taxon>Gammaproteobacteria</taxon>
        <taxon>Chromatiales</taxon>
        <taxon>Granulosicoccaceae</taxon>
        <taxon>Granulosicoccus</taxon>
    </lineage>
</organism>
<dbReference type="RefSeq" id="WP_157735665.1">
    <property type="nucleotide sequence ID" value="NZ_CP018632.1"/>
</dbReference>
<dbReference type="KEGG" id="gai:IMCC3135_00505"/>
<dbReference type="AlphaFoldDB" id="A0A2Z2NRQ8"/>
<reference evidence="1 2" key="1">
    <citation type="submission" date="2016-12" db="EMBL/GenBank/DDBJ databases">
        <authorList>
            <person name="Song W.-J."/>
            <person name="Kurnit D.M."/>
        </authorList>
    </citation>
    <scope>NUCLEOTIDE SEQUENCE [LARGE SCALE GENOMIC DNA]</scope>
    <source>
        <strain evidence="1 2">IMCC3135</strain>
    </source>
</reference>
<proteinExistence type="predicted"/>
<dbReference type="EMBL" id="CP018632">
    <property type="protein sequence ID" value="ASJ70227.1"/>
    <property type="molecule type" value="Genomic_DNA"/>
</dbReference>
<protein>
    <submittedName>
        <fullName evidence="1">Uncharacterized protein</fullName>
    </submittedName>
</protein>
<dbReference type="OrthoDB" id="6159094at2"/>
<gene>
    <name evidence="1" type="ORF">IMCC3135_00505</name>
</gene>
<evidence type="ECO:0000313" key="1">
    <source>
        <dbReference type="EMBL" id="ASJ70227.1"/>
    </source>
</evidence>
<accession>A0A2Z2NRQ8</accession>
<name>A0A2Z2NRQ8_9GAMM</name>